<dbReference type="Pfam" id="PF01381">
    <property type="entry name" value="HTH_3"/>
    <property type="match status" value="1"/>
</dbReference>
<dbReference type="Gene3D" id="1.10.260.40">
    <property type="entry name" value="lambda repressor-like DNA-binding domains"/>
    <property type="match status" value="1"/>
</dbReference>
<reference evidence="4" key="1">
    <citation type="submission" date="2019-09" db="EMBL/GenBank/DDBJ databases">
        <title>Distinct polysaccharide growth profiles of human intestinal Prevotella copri isolates.</title>
        <authorList>
            <person name="Fehlner-Peach H."/>
            <person name="Magnabosco C."/>
            <person name="Raghavan V."/>
            <person name="Scher J.U."/>
            <person name="Tett A."/>
            <person name="Cox L.M."/>
            <person name="Gottsegen C."/>
            <person name="Watters A."/>
            <person name="Wiltshire- Gordon J.D."/>
            <person name="Segata N."/>
            <person name="Bonneau R."/>
            <person name="Littman D.R."/>
        </authorList>
    </citation>
    <scope>NUCLEOTIDE SEQUENCE [LARGE SCALE GENOMIC DNA]</scope>
    <source>
        <strain evidence="4">iA624</strain>
        <strain evidence="2">IAQ1179</strain>
    </source>
</reference>
<proteinExistence type="predicted"/>
<dbReference type="Proteomes" id="UP000405805">
    <property type="component" value="Unassembled WGS sequence"/>
</dbReference>
<evidence type="ECO:0000313" key="4">
    <source>
        <dbReference type="Proteomes" id="UP000405805"/>
    </source>
</evidence>
<dbReference type="PROSITE" id="PS50943">
    <property type="entry name" value="HTH_CROC1"/>
    <property type="match status" value="1"/>
</dbReference>
<dbReference type="InterPro" id="IPR010982">
    <property type="entry name" value="Lambda_DNA-bd_dom_sf"/>
</dbReference>
<evidence type="ECO:0000313" key="2">
    <source>
        <dbReference type="EMBL" id="MQN12920.1"/>
    </source>
</evidence>
<dbReference type="GO" id="GO:0003677">
    <property type="term" value="F:DNA binding"/>
    <property type="evidence" value="ECO:0007669"/>
    <property type="project" value="InterPro"/>
</dbReference>
<comment type="caution">
    <text evidence="3">The sequence shown here is derived from an EMBL/GenBank/DDBJ whole genome shotgun (WGS) entry which is preliminary data.</text>
</comment>
<dbReference type="SMART" id="SM00530">
    <property type="entry name" value="HTH_XRE"/>
    <property type="match status" value="1"/>
</dbReference>
<dbReference type="EMBL" id="VZCW01000225">
    <property type="protein sequence ID" value="MQN12920.1"/>
    <property type="molecule type" value="Genomic_DNA"/>
</dbReference>
<gene>
    <name evidence="3" type="ORF">F7D57_04965</name>
    <name evidence="2" type="ORF">F7D95_08800</name>
</gene>
<evidence type="ECO:0000259" key="1">
    <source>
        <dbReference type="PROSITE" id="PS50943"/>
    </source>
</evidence>
<dbReference type="AlphaFoldDB" id="A0AA90VF96"/>
<dbReference type="Proteomes" id="UP000442105">
    <property type="component" value="Unassembled WGS sequence"/>
</dbReference>
<reference evidence="3" key="2">
    <citation type="submission" date="2022-12" db="EMBL/GenBank/DDBJ databases">
        <title>Distinct polysaccharide growth profiles of human intestinal Prevotella copri isolates.</title>
        <authorList>
            <person name="Fehlner-Peach H."/>
            <person name="Magnabosco C."/>
            <person name="Raghavan V."/>
            <person name="Scher J.U."/>
            <person name="Tett A."/>
            <person name="Cox L.M."/>
            <person name="Gottsegen C."/>
            <person name="Watters A."/>
            <person name="Wiltshire- Gordon J.D."/>
            <person name="Segata N."/>
            <person name="Bonneau R."/>
            <person name="Littman D.R."/>
        </authorList>
    </citation>
    <scope>NUCLEOTIDE SEQUENCE</scope>
    <source>
        <strain evidence="3">IA624</strain>
        <strain evidence="5">iAQ1179</strain>
    </source>
</reference>
<dbReference type="CDD" id="cd00093">
    <property type="entry name" value="HTH_XRE"/>
    <property type="match status" value="1"/>
</dbReference>
<name>A0AA90VF96_9BACT</name>
<evidence type="ECO:0000313" key="5">
    <source>
        <dbReference type="Proteomes" id="UP000442105"/>
    </source>
</evidence>
<sequence length="79" mass="8831">MANKDLNRLKLVLVEQKKTAKWLAGEIGKDPATVSKWCTNTAQPSLETLSIIAEKLDVDIRELLLPSKADKAPIYIRVE</sequence>
<dbReference type="RefSeq" id="WP_153096564.1">
    <property type="nucleotide sequence ID" value="NZ_JAQDGK010000002.1"/>
</dbReference>
<organism evidence="3 4">
    <name type="scientific">Segatella copri</name>
    <dbReference type="NCBI Taxonomy" id="165179"/>
    <lineage>
        <taxon>Bacteria</taxon>
        <taxon>Pseudomonadati</taxon>
        <taxon>Bacteroidota</taxon>
        <taxon>Bacteroidia</taxon>
        <taxon>Bacteroidales</taxon>
        <taxon>Prevotellaceae</taxon>
        <taxon>Segatella</taxon>
    </lineage>
</organism>
<feature type="domain" description="HTH cro/C1-type" evidence="1">
    <location>
        <begin position="9"/>
        <end position="63"/>
    </location>
</feature>
<dbReference type="SUPFAM" id="SSF47413">
    <property type="entry name" value="lambda repressor-like DNA-binding domains"/>
    <property type="match status" value="1"/>
</dbReference>
<protein>
    <submittedName>
        <fullName evidence="3">Helix-turn-helix transcriptional regulator</fullName>
    </submittedName>
</protein>
<dbReference type="InterPro" id="IPR001387">
    <property type="entry name" value="Cro/C1-type_HTH"/>
</dbReference>
<accession>A0AA90VF96</accession>
<dbReference type="EMBL" id="VZBP01000057">
    <property type="protein sequence ID" value="MQO09084.1"/>
    <property type="molecule type" value="Genomic_DNA"/>
</dbReference>
<evidence type="ECO:0000313" key="3">
    <source>
        <dbReference type="EMBL" id="MQO09084.1"/>
    </source>
</evidence>